<dbReference type="RefSeq" id="WP_082202105.1">
    <property type="nucleotide sequence ID" value="NZ_BMFM01000001.1"/>
</dbReference>
<dbReference type="KEGG" id="yti:FNA67_11595"/>
<keyword evidence="1" id="KW-1133">Transmembrane helix</keyword>
<dbReference type="AlphaFoldDB" id="A0A5B9DNL0"/>
<accession>A0A5B9DNL0</accession>
<sequence>MSHSADHHRAGSWQRAVWNGLRCRCPNCGEGRLFARYLEPVEHCPVCGEEYADRYQVGLLLPFLVITVVGHLMIFAVLEMGHFRVAPLLLLAIVIPIVLVLTLLLLPPVKGALTGILWYANLTDEPK</sequence>
<reference evidence="2 3" key="1">
    <citation type="journal article" date="2015" name="Int. J. Syst. Evol. Microbiol.">
        <title>Youhaiella tibetensis gen. nov., sp. nov., isolated from subsurface sediment.</title>
        <authorList>
            <person name="Wang Y.X."/>
            <person name="Huang F.Q."/>
            <person name="Nogi Y."/>
            <person name="Pang S.J."/>
            <person name="Wang P.K."/>
            <person name="Lv J."/>
        </authorList>
    </citation>
    <scope>NUCLEOTIDE SEQUENCE [LARGE SCALE GENOMIC DNA]</scope>
    <source>
        <strain evidence="3">fig4</strain>
    </source>
</reference>
<keyword evidence="1" id="KW-0472">Membrane</keyword>
<protein>
    <submittedName>
        <fullName evidence="2">DUF983 domain-containing protein</fullName>
    </submittedName>
</protein>
<name>A0A5B9DNL0_9HYPH</name>
<dbReference type="InterPro" id="IPR009325">
    <property type="entry name" value="DUF983"/>
</dbReference>
<gene>
    <name evidence="2" type="ORF">FNA67_11595</name>
</gene>
<evidence type="ECO:0000256" key="1">
    <source>
        <dbReference type="SAM" id="Phobius"/>
    </source>
</evidence>
<keyword evidence="3" id="KW-1185">Reference proteome</keyword>
<dbReference type="EMBL" id="CP041690">
    <property type="protein sequence ID" value="QEE20777.1"/>
    <property type="molecule type" value="Genomic_DNA"/>
</dbReference>
<evidence type="ECO:0000313" key="2">
    <source>
        <dbReference type="EMBL" id="QEE20777.1"/>
    </source>
</evidence>
<dbReference type="Proteomes" id="UP000321062">
    <property type="component" value="Chromosome"/>
</dbReference>
<organism evidence="2 3">
    <name type="scientific">Paradevosia tibetensis</name>
    <dbReference type="NCBI Taxonomy" id="1447062"/>
    <lineage>
        <taxon>Bacteria</taxon>
        <taxon>Pseudomonadati</taxon>
        <taxon>Pseudomonadota</taxon>
        <taxon>Alphaproteobacteria</taxon>
        <taxon>Hyphomicrobiales</taxon>
        <taxon>Devosiaceae</taxon>
        <taxon>Paradevosia</taxon>
    </lineage>
</organism>
<dbReference type="OrthoDB" id="9799456at2"/>
<dbReference type="Pfam" id="PF06170">
    <property type="entry name" value="DUF983"/>
    <property type="match status" value="1"/>
</dbReference>
<feature type="transmembrane region" description="Helical" evidence="1">
    <location>
        <begin position="59"/>
        <end position="78"/>
    </location>
</feature>
<feature type="transmembrane region" description="Helical" evidence="1">
    <location>
        <begin position="85"/>
        <end position="106"/>
    </location>
</feature>
<evidence type="ECO:0000313" key="3">
    <source>
        <dbReference type="Proteomes" id="UP000321062"/>
    </source>
</evidence>
<proteinExistence type="predicted"/>
<keyword evidence="1" id="KW-0812">Transmembrane</keyword>